<feature type="coiled-coil region" evidence="1">
    <location>
        <begin position="762"/>
        <end position="835"/>
    </location>
</feature>
<evidence type="ECO:0000256" key="1">
    <source>
        <dbReference type="SAM" id="Coils"/>
    </source>
</evidence>
<reference evidence="4" key="1">
    <citation type="submission" date="2016-10" db="EMBL/GenBank/DDBJ databases">
        <authorList>
            <person name="Varghese N."/>
            <person name="Submissions S."/>
        </authorList>
    </citation>
    <scope>NUCLEOTIDE SEQUENCE [LARGE SCALE GENOMIC DNA]</scope>
    <source>
        <strain evidence="4">CGMCC 4.3568</strain>
    </source>
</reference>
<feature type="coiled-coil region" evidence="1">
    <location>
        <begin position="434"/>
        <end position="575"/>
    </location>
</feature>
<proteinExistence type="predicted"/>
<dbReference type="OrthoDB" id="3202351at2"/>
<feature type="region of interest" description="Disordered" evidence="2">
    <location>
        <begin position="878"/>
        <end position="944"/>
    </location>
</feature>
<name>A0A1I1BMA2_9PSEU</name>
<evidence type="ECO:0000313" key="3">
    <source>
        <dbReference type="EMBL" id="SFB49513.1"/>
    </source>
</evidence>
<feature type="compositionally biased region" description="Low complexity" evidence="2">
    <location>
        <begin position="1030"/>
        <end position="1039"/>
    </location>
</feature>
<evidence type="ECO:0000256" key="2">
    <source>
        <dbReference type="SAM" id="MobiDB-lite"/>
    </source>
</evidence>
<dbReference type="RefSeq" id="WP_091675192.1">
    <property type="nucleotide sequence ID" value="NZ_FOKG01000014.1"/>
</dbReference>
<sequence>MYELSRVRLHSVGPKGARYQDVVLDLRHVGPPVPAPAQRALFDTGAAGVLRRPSPASVLFAENGNGKSVLIKLIFSVMLPGRRQIVGTTSTRTLDDFVLADDVAHVILEWQHTRTGQRVITGKTSAWRGHVVSSDPNKLLEGWWSLRPTNQLDLDTLPLTQQGRQVELSGFKDRLTEAHRQEPHLQFEWLTSPGAWTEHLGTLDLDSKLFGYQRRMNAGEGEAADAFSFKSDEAFVDWLLRAVTDEEEPRLLAELIDGYAGQLADRASMVAERDFVDGALELLGPLATAAKEAEAAAEVSADVAREAAQFIRAIKARWAEETGRLELLGVRRDTAAEQAETTERENRRMNRIVLELRRDRARIEWQLAEASLKELTDRLTAQQADLAAWKATDILLAFQRAQGAAQAVRDLVAAKEAEAAGPLRARDAAARRLVQGLLALIDRAEAEVQRLTAQAKILDQEIAELAEEENAQREAIGQEKGRAQAAREKIRTAREQVAQAVASGLLDDGRAPVDAAEEAEATASEAETAVSAAEIELSQLSDQRRLLDPTARAAERKAESRRSDLADKNRALQEALTATTVLAGEERLAAVLGTASITLENDYLPLLIRLDEIIAENGAELVTWQLAYAADRRVLEALQTGELLPPRSEITSALQTLDEAGIRAYAGWEYLAKVPEDRRDHLMAAHPQLVDGVVLNNPQHLDRAEEVLAAARLLPRSIVVVGTTETLSSTARVEASETEYVVPPNPAMYDVDLAAAERQRLLEAARERRTQMDALSAQLEHDQALVRRLKEWERSWPPGTIEQLTAERDAALEELEKAESHAEGLLARLARINEAEEVITISLPDLRAVARTARNRSNELAALAQVIAQEPAWSHELKEAQAAATAAQLGADDAHNRAEARREDKSELHRETDDQERTIATTRDEVGRIPGGGSADRTATPPVESAETLRATYQAAKEAYEQVEVGADLRAELEVKLNAEAQARAVLEKVPEAVRARATELLSGPDGADAASRSAATSRTERAVDSLTSQAGAAQGQAGRRQEAYEALQPQEVSMEPYGHPRDLAHANELLAVASSDYQRARQADEEAQRHLEDLDKQIVTTTKTAADFESLYDSISALAVAGGDDEVSPFTGDVAAARDRRTRIRTSVSAAENLLDNAQGEVRRLSSALGQYAVGQAFEKVDSPVRQQMIAVDRERLAEYAADWEHALKPRLRSLTDDLAHIERHRTEIVVRLRGMVEIALKTLRTAEKVSALPDTLGDWSGLRFLHIRFTELDPPVLDERLGEVVDEAATGSSKAASGKRDGLTFLLKGVRAAIPKGVRVDILKPDAALRAERVRVSSVGEIFSGGQLLTAAIILYCTMAALRSNERGQLRRPHAGVLFLDNPIGRASAGYLLDLQLGVADALGVQLIYTTGLFDINALSLFPLIIRLRNDRDLRSGMAYLTVEDEIRAGLPTDGDPEHGQITAARFFRRPANIEEAG</sequence>
<organism evidence="3 4">
    <name type="scientific">Amycolatopsis marina</name>
    <dbReference type="NCBI Taxonomy" id="490629"/>
    <lineage>
        <taxon>Bacteria</taxon>
        <taxon>Bacillati</taxon>
        <taxon>Actinomycetota</taxon>
        <taxon>Actinomycetes</taxon>
        <taxon>Pseudonocardiales</taxon>
        <taxon>Pseudonocardiaceae</taxon>
        <taxon>Amycolatopsis</taxon>
    </lineage>
</organism>
<feature type="coiled-coil region" evidence="1">
    <location>
        <begin position="332"/>
        <end position="392"/>
    </location>
</feature>
<feature type="compositionally biased region" description="Low complexity" evidence="2">
    <location>
        <begin position="880"/>
        <end position="891"/>
    </location>
</feature>
<evidence type="ECO:0000313" key="4">
    <source>
        <dbReference type="Proteomes" id="UP000243799"/>
    </source>
</evidence>
<evidence type="ECO:0008006" key="5">
    <source>
        <dbReference type="Google" id="ProtNLM"/>
    </source>
</evidence>
<feature type="region of interest" description="Disordered" evidence="2">
    <location>
        <begin position="1001"/>
        <end position="1043"/>
    </location>
</feature>
<feature type="compositionally biased region" description="Low complexity" evidence="2">
    <location>
        <begin position="1008"/>
        <end position="1018"/>
    </location>
</feature>
<dbReference type="Proteomes" id="UP000243799">
    <property type="component" value="Unassembled WGS sequence"/>
</dbReference>
<accession>A0A1I1BMA2</accession>
<keyword evidence="4" id="KW-1185">Reference proteome</keyword>
<keyword evidence="1" id="KW-0175">Coiled coil</keyword>
<dbReference type="EMBL" id="FOKG01000014">
    <property type="protein sequence ID" value="SFB49513.1"/>
    <property type="molecule type" value="Genomic_DNA"/>
</dbReference>
<dbReference type="STRING" id="490629.SAMN05216266_11450"/>
<protein>
    <recommendedName>
        <fullName evidence="5">Chromosome segregation ATPase</fullName>
    </recommendedName>
</protein>
<feature type="compositionally biased region" description="Basic and acidic residues" evidence="2">
    <location>
        <begin position="892"/>
        <end position="927"/>
    </location>
</feature>
<gene>
    <name evidence="3" type="ORF">SAMN05216266_11450</name>
</gene>